<evidence type="ECO:0000259" key="18">
    <source>
        <dbReference type="PROSITE" id="PS50868"/>
    </source>
</evidence>
<dbReference type="InterPro" id="IPR001965">
    <property type="entry name" value="Znf_PHD"/>
</dbReference>
<comment type="subcellular location">
    <subcellularLocation>
        <location evidence="1">Nucleus</location>
    </subcellularLocation>
</comment>
<dbReference type="PANTHER" id="PTHR13793:SF140">
    <property type="entry name" value="HISTONE-LYSINE N-METHYLTRANSFERASE ATX2"/>
    <property type="match status" value="1"/>
</dbReference>
<dbReference type="GO" id="GO:0010228">
    <property type="term" value="P:vegetative to reproductive phase transition of meristem"/>
    <property type="evidence" value="ECO:0007669"/>
    <property type="project" value="UniProtKB-ARBA"/>
</dbReference>
<dbReference type="SUPFAM" id="SSF63748">
    <property type="entry name" value="Tudor/PWWP/MBT"/>
    <property type="match status" value="1"/>
</dbReference>
<evidence type="ECO:0000256" key="2">
    <source>
        <dbReference type="ARBA" id="ARBA00022603"/>
    </source>
</evidence>
<dbReference type="SUPFAM" id="SSF57903">
    <property type="entry name" value="FYVE/PHD zinc finger"/>
    <property type="match status" value="1"/>
</dbReference>
<dbReference type="CDD" id="cd10518">
    <property type="entry name" value="SET_SETD1-like"/>
    <property type="match status" value="1"/>
</dbReference>
<dbReference type="SMART" id="SM00541">
    <property type="entry name" value="FYRN"/>
    <property type="match status" value="1"/>
</dbReference>
<evidence type="ECO:0000259" key="20">
    <source>
        <dbReference type="PROSITE" id="PS51805"/>
    </source>
</evidence>
<dbReference type="InterPro" id="IPR042010">
    <property type="entry name" value="ATX1/2_PHD"/>
</dbReference>
<keyword evidence="7" id="KW-0862">Zinc</keyword>
<keyword evidence="2" id="KW-0489">Methyltransferase</keyword>
<evidence type="ECO:0000256" key="6">
    <source>
        <dbReference type="ARBA" id="ARBA00022771"/>
    </source>
</evidence>
<dbReference type="Gene3D" id="3.30.160.360">
    <property type="match status" value="1"/>
</dbReference>
<keyword evidence="8" id="KW-0156">Chromatin regulator</keyword>
<dbReference type="PROSITE" id="PS51543">
    <property type="entry name" value="FYRC"/>
    <property type="match status" value="1"/>
</dbReference>
<evidence type="ECO:0000256" key="7">
    <source>
        <dbReference type="ARBA" id="ARBA00022833"/>
    </source>
</evidence>
<sequence>MAFPLKHQNDDASTPLRYLSLNHVYSATSPCVSASGSSNVMSKKVKARKLDDFDDGNGSGNDGDQNLQKPSPKPSIVNVYSRRAKRPRHCSSFFDALLARNEPAEVKIEEVEIDDVDGEFERVSETKKKRKLGFNELLKLGVDSSILSNLEGPRLRDSRSNPKLVGSKKGDKLRLKKRNSSANCEKILSDSPSVKKWVGLSFNDVNPKTFIGLQCKASSLSIGHWMLIGIRAALWIEYEDADEEDLLLSSERLKFYISREEMESLNLSCSPKSTNSDVYDYNEMVVLAASLDDCQELEPGDIIWAKLTGYAMWPAIVVDESLIGDRKGLSKTLGGKSVPVQFFGTHDFARIKVKQAISFLKGLLSSFHLKCKKPGFIKSLEEAKMYLNEQKLPRTMLRLQNGINIDERESISGEDEVSADSGEGCFDDAGIPRTLDYLGTSPFVIGDLQIINLGKIVRDSECFQDEKYIWPEGYTALRKFTSITDPSVLALYKMEVLRDTESNIRPLFKVSLDTGEQFKGSTPSACWNKIYKRITKAQNNSFGGSNANAEGRLEGTYKSGSHMFGFSIREVAKRIQRLSKSRLSSKLPKCKLASRRYRDAPVGYRPVRVDWKDLDKCSVCHMDEEYENNLFLQCDKCRMMVHARCYGELEPVGGVLWLCNLCRPGAPEPPPPCYLCPVIGGAMKPTTDGRWAHLACAIWIPETCLSDVKRMEPIDGLSRINKDRWKLLCSICGVSYGACIQCSNHTCCVAYHPLCARAAGLCVELEDEDRLHLLSVDDDEVEQCIRLLSFCKKHRQPTNDRSAADNCISRTVRRCSEYIPPSNPSGCARTEPYNYFCRRGRKEPEAIAAASLKRLFVENQPYLVGGYTQHQLSSNSQPPNGSRFCCSLQRLKASQLDAPNDILSMSEKYKYMRDTFRKRLAFGKSGIHGFGIFAKHPHRAGDMVIEYTGELVRPPVADRREHFIYNSLVGAGTYMFRIDDERVIDATRAGSIAHLINHSCEPNCYSRVISVNNDEHIIIFAKRDIKRWEELTYDYRFFSIDEQLACYCGFPRCQGVVNDVESEERATKLCAPRSELIDWSDLEETDFSQQSAITVYSLKADGVPGGDESCNIKFKRSSLSLSLCSLSHRGRIFQRNQFPGLVFWATSFGLFSDRRNPNEQAKSKSKSTSRALAGKPLGIPFIYEYNLFGQTPPWVVWENFGGNSLLDQDLFFFYELRSSGSRSKRQIEAGGTWSGTSSDKVLGLDGNQIGEKRHFKYTNKGSENNGDWLLEEYSLLPSAVAGAKVVLSRLKRNPRSRCGNRMDSSVPTPEFNEKPPVKRAGKQVLNEKPPVKRKRARTEELNEKPSVKKEKKEVGSQTNTSASVVAIGELQDCPSTSSSPDEGNRMISETANDDQECMSNIHDNVKMTDFSVHDYVPLMSDVYSDPICLGGEYGATTSDEEILLHAEEFLLGFDQWLGTVEGESPQEHPQIDECSQPSDGIRYWTDCLWMSDSPTGLLCSPIHVPKDTCPYWKLWACTTIKIYMEQIQRPVAHWSNNIVRGKKTHPDLLQTRTVNVMGLGRGTSYVELIRDMSSDGLANNFKAKKGIIEPLLNSLYRINKVEAMGMCNNTFAILWEGRV</sequence>
<feature type="region of interest" description="Disordered" evidence="14">
    <location>
        <begin position="151"/>
        <end position="171"/>
    </location>
</feature>
<keyword evidence="4" id="KW-0949">S-adenosyl-L-methionine</keyword>
<dbReference type="Gene3D" id="2.30.30.140">
    <property type="match status" value="1"/>
</dbReference>
<dbReference type="SMART" id="SM00317">
    <property type="entry name" value="SET"/>
    <property type="match status" value="1"/>
</dbReference>
<dbReference type="InterPro" id="IPR041956">
    <property type="entry name" value="ATX1/2_ePHD"/>
</dbReference>
<dbReference type="SUPFAM" id="SSF101941">
    <property type="entry name" value="NAC domain"/>
    <property type="match status" value="1"/>
</dbReference>
<keyword evidence="3" id="KW-0808">Transferase</keyword>
<feature type="domain" description="PHD-type" evidence="20">
    <location>
        <begin position="670"/>
        <end position="795"/>
    </location>
</feature>
<keyword evidence="5" id="KW-0479">Metal-binding</keyword>
<dbReference type="PROSITE" id="PS50016">
    <property type="entry name" value="ZF_PHD_2"/>
    <property type="match status" value="1"/>
</dbReference>
<dbReference type="PROSITE" id="PS01359">
    <property type="entry name" value="ZF_PHD_1"/>
    <property type="match status" value="1"/>
</dbReference>
<feature type="domain" description="SET" evidence="16">
    <location>
        <begin position="918"/>
        <end position="1036"/>
    </location>
</feature>
<dbReference type="InterPro" id="IPR011011">
    <property type="entry name" value="Znf_FYVE_PHD"/>
</dbReference>
<evidence type="ECO:0000256" key="3">
    <source>
        <dbReference type="ARBA" id="ARBA00022679"/>
    </source>
</evidence>
<reference evidence="21 22" key="1">
    <citation type="submission" date="2018-10" db="EMBL/GenBank/DDBJ databases">
        <title>A high-quality apple genome assembly.</title>
        <authorList>
            <person name="Hu J."/>
        </authorList>
    </citation>
    <scope>NUCLEOTIDE SEQUENCE [LARGE SCALE GENOMIC DNA]</scope>
    <source>
        <strain evidence="22">cv. HFTH1</strain>
        <tissue evidence="21">Young leaf</tissue>
    </source>
</reference>
<gene>
    <name evidence="21" type="ORF">DVH24_000903</name>
</gene>
<dbReference type="GO" id="GO:0006357">
    <property type="term" value="P:regulation of transcription by RNA polymerase II"/>
    <property type="evidence" value="ECO:0007669"/>
    <property type="project" value="TreeGrafter"/>
</dbReference>
<evidence type="ECO:0000256" key="8">
    <source>
        <dbReference type="ARBA" id="ARBA00022853"/>
    </source>
</evidence>
<evidence type="ECO:0000259" key="19">
    <source>
        <dbReference type="PROSITE" id="PS51005"/>
    </source>
</evidence>
<dbReference type="SMART" id="SM00293">
    <property type="entry name" value="PWWP"/>
    <property type="match status" value="1"/>
</dbReference>
<dbReference type="Pfam" id="PF05965">
    <property type="entry name" value="FYRC"/>
    <property type="match status" value="1"/>
</dbReference>
<dbReference type="InterPro" id="IPR019787">
    <property type="entry name" value="Znf_PHD-finger"/>
</dbReference>
<dbReference type="GO" id="GO:0040029">
    <property type="term" value="P:epigenetic regulation of gene expression"/>
    <property type="evidence" value="ECO:0007669"/>
    <property type="project" value="UniProtKB-ARBA"/>
</dbReference>
<dbReference type="PROSITE" id="PS50812">
    <property type="entry name" value="PWWP"/>
    <property type="match status" value="1"/>
</dbReference>
<feature type="region of interest" description="Disordered" evidence="14">
    <location>
        <begin position="1294"/>
        <end position="1360"/>
    </location>
</feature>
<evidence type="ECO:0000259" key="17">
    <source>
        <dbReference type="PROSITE" id="PS50812"/>
    </source>
</evidence>
<keyword evidence="9" id="KW-0805">Transcription regulation</keyword>
<dbReference type="EMBL" id="RDQH01000330">
    <property type="protein sequence ID" value="RXI00669.1"/>
    <property type="molecule type" value="Genomic_DNA"/>
</dbReference>
<evidence type="ECO:0000259" key="15">
    <source>
        <dbReference type="PROSITE" id="PS50016"/>
    </source>
</evidence>
<dbReference type="InterPro" id="IPR050701">
    <property type="entry name" value="Histone_Mod_Regulator"/>
</dbReference>
<protein>
    <recommendedName>
        <fullName evidence="23">Histone-lysine N-methyltransferase</fullName>
    </recommendedName>
</protein>
<keyword evidence="10" id="KW-0238">DNA-binding</keyword>
<dbReference type="Pfam" id="PF02365">
    <property type="entry name" value="NAM"/>
    <property type="match status" value="1"/>
</dbReference>
<feature type="domain" description="PHD-type" evidence="15">
    <location>
        <begin position="614"/>
        <end position="665"/>
    </location>
</feature>
<dbReference type="GO" id="GO:0008270">
    <property type="term" value="F:zinc ion binding"/>
    <property type="evidence" value="ECO:0007669"/>
    <property type="project" value="UniProtKB-KW"/>
</dbReference>
<dbReference type="Proteomes" id="UP000290289">
    <property type="component" value="Chromosome 4"/>
</dbReference>
<dbReference type="InterPro" id="IPR003889">
    <property type="entry name" value="FYrich_C"/>
</dbReference>
<dbReference type="Pfam" id="PF00855">
    <property type="entry name" value="PWWP"/>
    <property type="match status" value="1"/>
</dbReference>
<dbReference type="GO" id="GO:0048188">
    <property type="term" value="C:Set1C/COMPASS complex"/>
    <property type="evidence" value="ECO:0007669"/>
    <property type="project" value="UniProtKB-ARBA"/>
</dbReference>
<evidence type="ECO:0000256" key="11">
    <source>
        <dbReference type="ARBA" id="ARBA00023163"/>
    </source>
</evidence>
<dbReference type="PROSITE" id="PS51542">
    <property type="entry name" value="FYRN"/>
    <property type="match status" value="1"/>
</dbReference>
<dbReference type="PROSITE" id="PS51005">
    <property type="entry name" value="NAC"/>
    <property type="match status" value="1"/>
</dbReference>
<dbReference type="GO" id="GO:0003677">
    <property type="term" value="F:DNA binding"/>
    <property type="evidence" value="ECO:0007669"/>
    <property type="project" value="UniProtKB-KW"/>
</dbReference>
<dbReference type="CDD" id="cd15662">
    <property type="entry name" value="ePHD_ATX1_2_like"/>
    <property type="match status" value="1"/>
</dbReference>
<comment type="caution">
    <text evidence="21">The sequence shown here is derived from an EMBL/GenBank/DDBJ whole genome shotgun (WGS) entry which is preliminary data.</text>
</comment>
<dbReference type="Pfam" id="PF13832">
    <property type="entry name" value="zf-HC5HC2H_2"/>
    <property type="match status" value="1"/>
</dbReference>
<dbReference type="SUPFAM" id="SSF82199">
    <property type="entry name" value="SET domain"/>
    <property type="match status" value="1"/>
</dbReference>
<evidence type="ECO:0000256" key="9">
    <source>
        <dbReference type="ARBA" id="ARBA00023015"/>
    </source>
</evidence>
<keyword evidence="22" id="KW-1185">Reference proteome</keyword>
<dbReference type="InterPro" id="IPR034732">
    <property type="entry name" value="EPHD"/>
</dbReference>
<dbReference type="Gene3D" id="2.170.150.80">
    <property type="entry name" value="NAC domain"/>
    <property type="match status" value="1"/>
</dbReference>
<dbReference type="PROSITE" id="PS51805">
    <property type="entry name" value="EPHD"/>
    <property type="match status" value="1"/>
</dbReference>
<dbReference type="Gene3D" id="3.30.40.10">
    <property type="entry name" value="Zinc/RING finger domain, C3HC4 (zinc finger)"/>
    <property type="match status" value="2"/>
</dbReference>
<evidence type="ECO:0000256" key="5">
    <source>
        <dbReference type="ARBA" id="ARBA00022723"/>
    </source>
</evidence>
<organism evidence="21 22">
    <name type="scientific">Malus domestica</name>
    <name type="common">Apple</name>
    <name type="synonym">Pyrus malus</name>
    <dbReference type="NCBI Taxonomy" id="3750"/>
    <lineage>
        <taxon>Eukaryota</taxon>
        <taxon>Viridiplantae</taxon>
        <taxon>Streptophyta</taxon>
        <taxon>Embryophyta</taxon>
        <taxon>Tracheophyta</taxon>
        <taxon>Spermatophyta</taxon>
        <taxon>Magnoliopsida</taxon>
        <taxon>eudicotyledons</taxon>
        <taxon>Gunneridae</taxon>
        <taxon>Pentapetalae</taxon>
        <taxon>rosids</taxon>
        <taxon>fabids</taxon>
        <taxon>Rosales</taxon>
        <taxon>Rosaceae</taxon>
        <taxon>Amygdaloideae</taxon>
        <taxon>Maleae</taxon>
        <taxon>Malus</taxon>
    </lineage>
</organism>
<accession>A0A498JXP8</accession>
<dbReference type="GO" id="GO:0000785">
    <property type="term" value="C:chromatin"/>
    <property type="evidence" value="ECO:0007669"/>
    <property type="project" value="TreeGrafter"/>
</dbReference>
<dbReference type="InterPro" id="IPR001214">
    <property type="entry name" value="SET_dom"/>
</dbReference>
<dbReference type="SMART" id="SM00249">
    <property type="entry name" value="PHD"/>
    <property type="match status" value="2"/>
</dbReference>
<dbReference type="InterPro" id="IPR046341">
    <property type="entry name" value="SET_dom_sf"/>
</dbReference>
<dbReference type="FunFam" id="3.30.40.10:FF:000293">
    <property type="entry name" value="Histone-lysine N-methyltransferase"/>
    <property type="match status" value="1"/>
</dbReference>
<evidence type="ECO:0000256" key="10">
    <source>
        <dbReference type="ARBA" id="ARBA00023125"/>
    </source>
</evidence>
<dbReference type="Gene3D" id="2.170.270.10">
    <property type="entry name" value="SET domain"/>
    <property type="match status" value="1"/>
</dbReference>
<dbReference type="InterPro" id="IPR013083">
    <property type="entry name" value="Znf_RING/FYVE/PHD"/>
</dbReference>
<dbReference type="PROSITE" id="PS50280">
    <property type="entry name" value="SET"/>
    <property type="match status" value="1"/>
</dbReference>
<evidence type="ECO:0000256" key="1">
    <source>
        <dbReference type="ARBA" id="ARBA00004123"/>
    </source>
</evidence>
<dbReference type="GO" id="GO:0032259">
    <property type="term" value="P:methylation"/>
    <property type="evidence" value="ECO:0007669"/>
    <property type="project" value="UniProtKB-KW"/>
</dbReference>
<evidence type="ECO:0000313" key="21">
    <source>
        <dbReference type="EMBL" id="RXI00669.1"/>
    </source>
</evidence>
<dbReference type="SMART" id="SM00542">
    <property type="entry name" value="FYRC"/>
    <property type="match status" value="1"/>
</dbReference>
<dbReference type="InterPro" id="IPR019786">
    <property type="entry name" value="Zinc_finger_PHD-type_CS"/>
</dbReference>
<dbReference type="InterPro" id="IPR003616">
    <property type="entry name" value="Post-SET_dom"/>
</dbReference>
<dbReference type="InterPro" id="IPR003441">
    <property type="entry name" value="NAC-dom"/>
</dbReference>
<evidence type="ECO:0000256" key="4">
    <source>
        <dbReference type="ARBA" id="ARBA00022691"/>
    </source>
</evidence>
<keyword evidence="11" id="KW-0804">Transcription</keyword>
<evidence type="ECO:0008006" key="23">
    <source>
        <dbReference type="Google" id="ProtNLM"/>
    </source>
</evidence>
<feature type="domain" description="NAC" evidence="19">
    <location>
        <begin position="1149"/>
        <end position="1293"/>
    </location>
</feature>
<dbReference type="PROSITE" id="PS50868">
    <property type="entry name" value="POST_SET"/>
    <property type="match status" value="1"/>
</dbReference>
<evidence type="ECO:0000259" key="16">
    <source>
        <dbReference type="PROSITE" id="PS50280"/>
    </source>
</evidence>
<name>A0A498JXP8_MALDO</name>
<evidence type="ECO:0000256" key="13">
    <source>
        <dbReference type="PROSITE-ProRule" id="PRU00146"/>
    </source>
</evidence>
<evidence type="ECO:0000256" key="12">
    <source>
        <dbReference type="ARBA" id="ARBA00023242"/>
    </source>
</evidence>
<feature type="compositionally biased region" description="Basic and acidic residues" evidence="14">
    <location>
        <begin position="1337"/>
        <end position="1354"/>
    </location>
</feature>
<keyword evidence="6 13" id="KW-0863">Zinc-finger</keyword>
<evidence type="ECO:0000256" key="14">
    <source>
        <dbReference type="SAM" id="MobiDB-lite"/>
    </source>
</evidence>
<dbReference type="Pfam" id="PF00856">
    <property type="entry name" value="SET"/>
    <property type="match status" value="1"/>
</dbReference>
<dbReference type="InterPro" id="IPR003888">
    <property type="entry name" value="FYrich_N"/>
</dbReference>
<feature type="domain" description="Post-SET" evidence="18">
    <location>
        <begin position="1042"/>
        <end position="1058"/>
    </location>
</feature>
<feature type="domain" description="PWWP" evidence="17">
    <location>
        <begin position="299"/>
        <end position="362"/>
    </location>
</feature>
<dbReference type="PANTHER" id="PTHR13793">
    <property type="entry name" value="PHD FINGER PROTEINS"/>
    <property type="match status" value="1"/>
</dbReference>
<feature type="region of interest" description="Disordered" evidence="14">
    <location>
        <begin position="50"/>
        <end position="75"/>
    </location>
</feature>
<dbReference type="CDD" id="cd20142">
    <property type="entry name" value="PWWP_AtATX1-like"/>
    <property type="match status" value="1"/>
</dbReference>
<dbReference type="CDD" id="cd15494">
    <property type="entry name" value="PHD_ATX1_2_like"/>
    <property type="match status" value="1"/>
</dbReference>
<dbReference type="FunFam" id="2.170.270.10:FF:000040">
    <property type="entry name" value="Histone-lysine N-methyltransferase"/>
    <property type="match status" value="1"/>
</dbReference>
<dbReference type="InterPro" id="IPR000313">
    <property type="entry name" value="PWWP_dom"/>
</dbReference>
<dbReference type="Pfam" id="PF05964">
    <property type="entry name" value="FYRN"/>
    <property type="match status" value="1"/>
</dbReference>
<proteinExistence type="predicted"/>
<dbReference type="GO" id="GO:0042800">
    <property type="term" value="F:histone H3K4 methyltransferase activity"/>
    <property type="evidence" value="ECO:0007669"/>
    <property type="project" value="UniProtKB-ARBA"/>
</dbReference>
<keyword evidence="12" id="KW-0539">Nucleus</keyword>
<evidence type="ECO:0000313" key="22">
    <source>
        <dbReference type="Proteomes" id="UP000290289"/>
    </source>
</evidence>
<dbReference type="InterPro" id="IPR036093">
    <property type="entry name" value="NAC_dom_sf"/>
</dbReference>
<dbReference type="FunFam" id="3.30.40.10:FF:000299">
    <property type="entry name" value="Histone-lysine N-methyltransferase"/>
    <property type="match status" value="1"/>
</dbReference>
<dbReference type="STRING" id="3750.A0A498JXP8"/>